<evidence type="ECO:0000256" key="3">
    <source>
        <dbReference type="PROSITE-ProRule" id="PRU00221"/>
    </source>
</evidence>
<proteinExistence type="predicted"/>
<dbReference type="Pfam" id="PF00400">
    <property type="entry name" value="WD40"/>
    <property type="match status" value="5"/>
</dbReference>
<evidence type="ECO:0000256" key="6">
    <source>
        <dbReference type="SAM" id="Phobius"/>
    </source>
</evidence>
<accession>V5EK80</accession>
<dbReference type="InterPro" id="IPR015943">
    <property type="entry name" value="WD40/YVTN_repeat-like_dom_sf"/>
</dbReference>
<feature type="domain" description="F-box" evidence="7">
    <location>
        <begin position="484"/>
        <end position="531"/>
    </location>
</feature>
<feature type="repeat" description="WD" evidence="3">
    <location>
        <begin position="972"/>
        <end position="1011"/>
    </location>
</feature>
<feature type="repeat" description="WD" evidence="3">
    <location>
        <begin position="800"/>
        <end position="846"/>
    </location>
</feature>
<dbReference type="PANTHER" id="PTHR22847">
    <property type="entry name" value="WD40 REPEAT PROTEIN"/>
    <property type="match status" value="1"/>
</dbReference>
<dbReference type="PROSITE" id="PS50294">
    <property type="entry name" value="WD_REPEATS_REGION"/>
    <property type="match status" value="4"/>
</dbReference>
<dbReference type="GeneID" id="27421661"/>
<name>V5EK80_KALBG</name>
<feature type="repeat" description="WD" evidence="3">
    <location>
        <begin position="1052"/>
        <end position="1093"/>
    </location>
</feature>
<dbReference type="Proteomes" id="UP000019377">
    <property type="component" value="Unassembled WGS sequence"/>
</dbReference>
<dbReference type="Gene3D" id="1.20.1280.50">
    <property type="match status" value="1"/>
</dbReference>
<sequence>MTLQNDLPRRFVKHVVRRSALVARQAVSAAPSATSSAQNDHHKIARTQTSSLEAPVVAILLGGFLGTFFLFVLIGVTCKYVNRPRTDARRQPAARAMYQPSAAGYGSAAAGTNPNAAFRPNESMHDLSSPNAGLLTSAQPMGRGGRYEEAADDSLSSNGMGHDRVAPGVNGGYGMMPSHSASSFSGDESQRFGGPRRGHARGASSGIELPGPTASATFRRNVSGSHPPVHSNADDSYDSPRLTNGFTSASVAPDGSGFTPGALFDHGAYNGAPSKSPNDQRDHRTSYLDGPPAGVLPRRASLNPPPNNNPQQRPYLRGPPPASSNNRRSRYHQNQSSGDLSGMRRSRIDSVGPGTYRKSMFMSQDGSYDHQNGSQIRRNTSKNNGPKSLRRVESIGKGDPRRSSRFTPNNRTNRPATIVAEELTLPPSITQTTSDYAASDHMGATLSIGDEACYIDGQHELAPIEDRHREQGKPIDQKEDRSCIDFLWDLPPELALCILYMLDSHKDLLAISRVSRRWRAFATNQFLWRDLFFAQPDWAIREDAPLVLKHQVELQRIANRAARKAMKEEAERLRRIQEQRKAASTSSPYLDRLAALKSWKDNLHIPSFPQLAGLSLSSTSRNEVDVDTGRSITPAMSPLRSPTAATGRFGLFLSPGRPAPSTPAGARRAIEASLSSSYFGSYDSGGVDMSRHTSAGSLRPSRRPSAISEHYAEVAEAEEFFAESLNWRKLYKDRWVLQQRWLSPQYPTKAETSESSTAGGAPMSREPSASSTSDLTPQTPGSVARPGREKSWFEPTRRWLRGHKDSVYCIRQDDGLGTGTPGKIVSGSRDCTIRVWDAEMGDTKHILTGHAASVLALQYDDRILVSVSSDGQVFIWDFAAILASMTNYTATNGTQVTVDIESGALVHDRYERVHCVLREHTSAVLDVVFDERWIVTGSKDATVRVWRRAEMPMRDVETNDAPAARAPRACMTFEHIGPVNAVDLQGNQVVSASGEGSMFLWDLETGQRKHTFRGHTKGLACIVFKGNTLISGSNDQTIRVWDTVSGRCTHVLGDHQSLVRTVAFCPQRRLVISGGYDRMIKLWRLDDGESQTGSSPQAASAEEQEEETIDGEQSHDIPAPASPEQDGEDEHRPVTGKCLRDIRCHRARIFDVDFNVTRIVSASEDHMICVTNFGSQGIDTSLFA</sequence>
<feature type="region of interest" description="Disordered" evidence="5">
    <location>
        <begin position="746"/>
        <end position="790"/>
    </location>
</feature>
<dbReference type="Pfam" id="PF12937">
    <property type="entry name" value="F-box-like"/>
    <property type="match status" value="1"/>
</dbReference>
<keyword evidence="6" id="KW-1133">Transmembrane helix</keyword>
<feature type="repeat" description="WD" evidence="3">
    <location>
        <begin position="1012"/>
        <end position="1051"/>
    </location>
</feature>
<keyword evidence="6" id="KW-0472">Membrane</keyword>
<evidence type="ECO:0000313" key="8">
    <source>
        <dbReference type="EMBL" id="EST05275.1"/>
    </source>
</evidence>
<dbReference type="OMA" id="HLICITH"/>
<feature type="repeat" description="WD" evidence="3">
    <location>
        <begin position="917"/>
        <end position="946"/>
    </location>
</feature>
<dbReference type="PANTHER" id="PTHR22847:SF637">
    <property type="entry name" value="WD REPEAT DOMAIN 5B"/>
    <property type="match status" value="1"/>
</dbReference>
<protein>
    <recommendedName>
        <fullName evidence="7">F-box domain-containing protein</fullName>
    </recommendedName>
</protein>
<dbReference type="SUPFAM" id="SSF50978">
    <property type="entry name" value="WD40 repeat-like"/>
    <property type="match status" value="1"/>
</dbReference>
<dbReference type="STRING" id="1365824.V5EK80"/>
<evidence type="ECO:0000313" key="9">
    <source>
        <dbReference type="Proteomes" id="UP000019377"/>
    </source>
</evidence>
<feature type="region of interest" description="Disordered" evidence="5">
    <location>
        <begin position="262"/>
        <end position="414"/>
    </location>
</feature>
<feature type="compositionally biased region" description="Polar residues" evidence="5">
    <location>
        <begin position="405"/>
        <end position="414"/>
    </location>
</feature>
<evidence type="ECO:0000256" key="5">
    <source>
        <dbReference type="SAM" id="MobiDB-lite"/>
    </source>
</evidence>
<dbReference type="InterPro" id="IPR001810">
    <property type="entry name" value="F-box_dom"/>
</dbReference>
<keyword evidence="6" id="KW-0812">Transmembrane</keyword>
<dbReference type="InterPro" id="IPR020472">
    <property type="entry name" value="WD40_PAC1"/>
</dbReference>
<dbReference type="SMART" id="SM00320">
    <property type="entry name" value="WD40"/>
    <property type="match status" value="7"/>
</dbReference>
<dbReference type="PROSITE" id="PS50082">
    <property type="entry name" value="WD_REPEATS_2"/>
    <property type="match status" value="6"/>
</dbReference>
<feature type="compositionally biased region" description="Polar residues" evidence="5">
    <location>
        <begin position="126"/>
        <end position="139"/>
    </location>
</feature>
<feature type="transmembrane region" description="Helical" evidence="6">
    <location>
        <begin position="56"/>
        <end position="76"/>
    </location>
</feature>
<keyword evidence="9" id="KW-1185">Reference proteome</keyword>
<keyword evidence="1 3" id="KW-0853">WD repeat</keyword>
<dbReference type="HOGENOM" id="CLU_003513_0_0_1"/>
<evidence type="ECO:0000259" key="7">
    <source>
        <dbReference type="PROSITE" id="PS50181"/>
    </source>
</evidence>
<feature type="compositionally biased region" description="Basic and acidic residues" evidence="5">
    <location>
        <begin position="390"/>
        <end position="402"/>
    </location>
</feature>
<organism evidence="8 9">
    <name type="scientific">Kalmanozyma brasiliensis (strain GHG001)</name>
    <name type="common">Yeast</name>
    <name type="synonym">Pseudozyma brasiliensis</name>
    <dbReference type="NCBI Taxonomy" id="1365824"/>
    <lineage>
        <taxon>Eukaryota</taxon>
        <taxon>Fungi</taxon>
        <taxon>Dikarya</taxon>
        <taxon>Basidiomycota</taxon>
        <taxon>Ustilaginomycotina</taxon>
        <taxon>Ustilaginomycetes</taxon>
        <taxon>Ustilaginales</taxon>
        <taxon>Ustilaginaceae</taxon>
        <taxon>Kalmanozyma</taxon>
    </lineage>
</organism>
<feature type="coiled-coil region" evidence="4">
    <location>
        <begin position="559"/>
        <end position="586"/>
    </location>
</feature>
<dbReference type="InterPro" id="IPR001680">
    <property type="entry name" value="WD40_rpt"/>
</dbReference>
<dbReference type="eggNOG" id="KOG0281">
    <property type="taxonomic scope" value="Eukaryota"/>
</dbReference>
<feature type="compositionally biased region" description="Polar residues" evidence="5">
    <location>
        <begin position="214"/>
        <end position="224"/>
    </location>
</feature>
<dbReference type="AlphaFoldDB" id="V5EK80"/>
<evidence type="ECO:0000256" key="4">
    <source>
        <dbReference type="SAM" id="Coils"/>
    </source>
</evidence>
<dbReference type="PROSITE" id="PS50181">
    <property type="entry name" value="FBOX"/>
    <property type="match status" value="1"/>
</dbReference>
<feature type="region of interest" description="Disordered" evidence="5">
    <location>
        <begin position="123"/>
        <end position="245"/>
    </location>
</feature>
<dbReference type="CDD" id="cd00200">
    <property type="entry name" value="WD40"/>
    <property type="match status" value="1"/>
</dbReference>
<dbReference type="OrthoDB" id="3366127at2759"/>
<dbReference type="InterPro" id="IPR036322">
    <property type="entry name" value="WD40_repeat_dom_sf"/>
</dbReference>
<feature type="region of interest" description="Disordered" evidence="5">
    <location>
        <begin position="1087"/>
        <end position="1133"/>
    </location>
</feature>
<evidence type="ECO:0000256" key="1">
    <source>
        <dbReference type="ARBA" id="ARBA00022574"/>
    </source>
</evidence>
<dbReference type="SMART" id="SM00256">
    <property type="entry name" value="FBOX"/>
    <property type="match status" value="1"/>
</dbReference>
<dbReference type="InterPro" id="IPR036047">
    <property type="entry name" value="F-box-like_dom_sf"/>
</dbReference>
<feature type="compositionally biased region" description="Polar residues" evidence="5">
    <location>
        <begin position="767"/>
        <end position="781"/>
    </location>
</feature>
<gene>
    <name evidence="8" type="ORF">PSEUBRA_SCAF6g00830</name>
</gene>
<dbReference type="Gene3D" id="2.130.10.10">
    <property type="entry name" value="YVTN repeat-like/Quinoprotein amine dehydrogenase"/>
    <property type="match status" value="2"/>
</dbReference>
<feature type="compositionally biased region" description="Polar residues" evidence="5">
    <location>
        <begin position="361"/>
        <end position="386"/>
    </location>
</feature>
<evidence type="ECO:0000256" key="2">
    <source>
        <dbReference type="ARBA" id="ARBA00022737"/>
    </source>
</evidence>
<reference evidence="9" key="1">
    <citation type="journal article" date="2013" name="Genome Announc.">
        <title>Draft genome sequence of Pseudozyma brasiliensis sp. nov. strain GHG001, a high producer of endo-1,4-xylanase isolated from an insect pest of sugarcane.</title>
        <authorList>
            <person name="Oliveira J.V.D.C."/>
            <person name="dos Santos R.A.C."/>
            <person name="Borges T.A."/>
            <person name="Riano-Pachon D.M."/>
            <person name="Goldman G.H."/>
        </authorList>
    </citation>
    <scope>NUCLEOTIDE SEQUENCE [LARGE SCALE GENOMIC DNA]</scope>
    <source>
        <strain evidence="9">GHG001</strain>
    </source>
</reference>
<keyword evidence="2" id="KW-0677">Repeat</keyword>
<dbReference type="PRINTS" id="PR00320">
    <property type="entry name" value="GPROTEINBRPT"/>
</dbReference>
<keyword evidence="4" id="KW-0175">Coiled coil</keyword>
<feature type="repeat" description="WD" evidence="3">
    <location>
        <begin position="847"/>
        <end position="877"/>
    </location>
</feature>
<dbReference type="SUPFAM" id="SSF81383">
    <property type="entry name" value="F-box domain"/>
    <property type="match status" value="1"/>
</dbReference>
<dbReference type="EMBL" id="KI545892">
    <property type="protein sequence ID" value="EST05275.1"/>
    <property type="molecule type" value="Genomic_DNA"/>
</dbReference>